<feature type="domain" description="Glutamyl/glutaminyl-tRNA synthetase class Ib catalytic" evidence="11">
    <location>
        <begin position="18"/>
        <end position="325"/>
    </location>
</feature>
<dbReference type="GO" id="GO:0005829">
    <property type="term" value="C:cytosol"/>
    <property type="evidence" value="ECO:0007669"/>
    <property type="project" value="TreeGrafter"/>
</dbReference>
<keyword evidence="5 10" id="KW-0436">Ligase</keyword>
<feature type="short sequence motif" description="'HIGH' region" evidence="10">
    <location>
        <begin position="24"/>
        <end position="34"/>
    </location>
</feature>
<protein>
    <recommendedName>
        <fullName evidence="10">Glutamate--tRNA ligase</fullName>
        <ecNumber evidence="10">6.1.1.17</ecNumber>
    </recommendedName>
    <alternativeName>
        <fullName evidence="10">Glutamyl-tRNA synthetase</fullName>
        <shortName evidence="10">GluRS</shortName>
    </alternativeName>
</protein>
<dbReference type="PROSITE" id="PS00178">
    <property type="entry name" value="AA_TRNA_LIGASE_I"/>
    <property type="match status" value="1"/>
</dbReference>
<dbReference type="PANTHER" id="PTHR43311">
    <property type="entry name" value="GLUTAMATE--TRNA LIGASE"/>
    <property type="match status" value="1"/>
</dbReference>
<dbReference type="InterPro" id="IPR020058">
    <property type="entry name" value="Glu/Gln-tRNA-synth_Ib_cat-dom"/>
</dbReference>
<dbReference type="EMBL" id="JRVC01000002">
    <property type="protein sequence ID" value="KHS48984.1"/>
    <property type="molecule type" value="Genomic_DNA"/>
</dbReference>
<keyword evidence="8 10" id="KW-0648">Protein biosynthesis</keyword>
<comment type="caution">
    <text evidence="13">The sequence shown here is derived from an EMBL/GenBank/DDBJ whole genome shotgun (WGS) entry which is preliminary data.</text>
</comment>
<dbReference type="Pfam" id="PF00749">
    <property type="entry name" value="tRNA-synt_1c"/>
    <property type="match status" value="1"/>
</dbReference>
<dbReference type="InterPro" id="IPR004527">
    <property type="entry name" value="Glu-tRNA-ligase_bac/mito"/>
</dbReference>
<dbReference type="RefSeq" id="WP_039331046.1">
    <property type="nucleotide sequence ID" value="NZ_JRVC01000002.1"/>
</dbReference>
<dbReference type="InterPro" id="IPR045462">
    <property type="entry name" value="aa-tRNA-synth_I_cd-bd"/>
</dbReference>
<dbReference type="InterPro" id="IPR008925">
    <property type="entry name" value="aa_tRNA-synth_I_cd-bd_sf"/>
</dbReference>
<dbReference type="FunFam" id="3.40.50.620:FF:000007">
    <property type="entry name" value="Glutamate--tRNA ligase"/>
    <property type="match status" value="1"/>
</dbReference>
<dbReference type="InterPro" id="IPR020751">
    <property type="entry name" value="aa-tRNA-synth_I_codon-bd_sub2"/>
</dbReference>
<evidence type="ECO:0000259" key="12">
    <source>
        <dbReference type="Pfam" id="PF19269"/>
    </source>
</evidence>
<evidence type="ECO:0000256" key="7">
    <source>
        <dbReference type="ARBA" id="ARBA00022840"/>
    </source>
</evidence>
<comment type="similarity">
    <text evidence="2 10">Belongs to the class-I aminoacyl-tRNA synthetase family. Glutamate--tRNA ligase type 1 subfamily.</text>
</comment>
<dbReference type="Gene3D" id="1.10.10.350">
    <property type="match status" value="1"/>
</dbReference>
<dbReference type="Pfam" id="PF19269">
    <property type="entry name" value="Anticodon_2"/>
    <property type="match status" value="1"/>
</dbReference>
<comment type="caution">
    <text evidence="10">Lacks conserved residue(s) required for the propagation of feature annotation.</text>
</comment>
<dbReference type="GO" id="GO:0004818">
    <property type="term" value="F:glutamate-tRNA ligase activity"/>
    <property type="evidence" value="ECO:0007669"/>
    <property type="project" value="UniProtKB-UniRule"/>
</dbReference>
<dbReference type="GO" id="GO:0008270">
    <property type="term" value="F:zinc ion binding"/>
    <property type="evidence" value="ECO:0007669"/>
    <property type="project" value="InterPro"/>
</dbReference>
<keyword evidence="4 10" id="KW-0963">Cytoplasm</keyword>
<proteinExistence type="inferred from homology"/>
<comment type="subcellular location">
    <subcellularLocation>
        <location evidence="1 10">Cytoplasm</location>
    </subcellularLocation>
</comment>
<dbReference type="InterPro" id="IPR000924">
    <property type="entry name" value="Glu/Gln-tRNA-synth"/>
</dbReference>
<evidence type="ECO:0000256" key="2">
    <source>
        <dbReference type="ARBA" id="ARBA00007894"/>
    </source>
</evidence>
<dbReference type="CDD" id="cd00808">
    <property type="entry name" value="GluRS_core"/>
    <property type="match status" value="1"/>
</dbReference>
<sequence>MASATDTVSAGSPGNAPVVTRFAPSPTGFLHIGGARTALFNWLYARHNGGKYLLRIEDTDRARSTDAAIEAIFDGLNWLGLGGDEEPVFQFARSERHAQVAHQMLEAGHAYRCYLTQEELAARREKAQAERRPFRIDSEWRDATPDQWPADQSYVVRMKAPREGETTIPDRVQGFITVQNSELDDFIVLRSDGTPTYMLAVVVDDHDMGVTHVIRGDDHINNAFRQLVIVRAMNEIEGGWPDPIYAHIPLIHGADGAKLSKRHGALGVDAYRDEMGLLPEAVFNYLLRLGWGHGDEEIISRDQAVEWFDIANVNKGASRFDLKKLLNLNGHYIREADDARLAGLVAPRLAVLEPGFDAKAGMDLLTRAMPVLKVRAADLNELATSSVFLFAQRPLPMAEKAAALLTDDSRAILAKVVAALEAENGWTIEGLEATLKQIAEELGIGLGKIAQPLRASLTGQTTSPGIFDVLALLGKDESLARIRDQLA</sequence>
<dbReference type="InterPro" id="IPR014729">
    <property type="entry name" value="Rossmann-like_a/b/a_fold"/>
</dbReference>
<dbReference type="PRINTS" id="PR00987">
    <property type="entry name" value="TRNASYNTHGLU"/>
</dbReference>
<evidence type="ECO:0000256" key="8">
    <source>
        <dbReference type="ARBA" id="ARBA00022917"/>
    </source>
</evidence>
<dbReference type="InterPro" id="IPR001412">
    <property type="entry name" value="aa-tRNA-synth_I_CS"/>
</dbReference>
<feature type="domain" description="Aminoacyl-tRNA synthetase class I anticodon-binding" evidence="12">
    <location>
        <begin position="343"/>
        <end position="485"/>
    </location>
</feature>
<comment type="subunit">
    <text evidence="3 10">Monomer.</text>
</comment>
<evidence type="ECO:0000259" key="11">
    <source>
        <dbReference type="Pfam" id="PF00749"/>
    </source>
</evidence>
<keyword evidence="9 10" id="KW-0030">Aminoacyl-tRNA synthetase</keyword>
<evidence type="ECO:0000313" key="13">
    <source>
        <dbReference type="EMBL" id="KHS48984.1"/>
    </source>
</evidence>
<dbReference type="GO" id="GO:0006424">
    <property type="term" value="P:glutamyl-tRNA aminoacylation"/>
    <property type="evidence" value="ECO:0007669"/>
    <property type="project" value="UniProtKB-UniRule"/>
</dbReference>
<keyword evidence="14" id="KW-1185">Reference proteome</keyword>
<dbReference type="AlphaFoldDB" id="A0A0B8ZS00"/>
<keyword evidence="6 10" id="KW-0547">Nucleotide-binding</keyword>
<accession>A0A0B8ZS00</accession>
<dbReference type="PANTHER" id="PTHR43311:SF2">
    <property type="entry name" value="GLUTAMATE--TRNA LIGASE, MITOCHONDRIAL-RELATED"/>
    <property type="match status" value="1"/>
</dbReference>
<dbReference type="STRING" id="48936.NJ75_00416"/>
<evidence type="ECO:0000256" key="10">
    <source>
        <dbReference type="HAMAP-Rule" id="MF_00022"/>
    </source>
</evidence>
<evidence type="ECO:0000313" key="14">
    <source>
        <dbReference type="Proteomes" id="UP000031338"/>
    </source>
</evidence>
<gene>
    <name evidence="10" type="primary">gltX</name>
    <name evidence="13" type="ORF">NJ75_00416</name>
</gene>
<dbReference type="Gene3D" id="3.40.50.620">
    <property type="entry name" value="HUPs"/>
    <property type="match status" value="1"/>
</dbReference>
<feature type="binding site" evidence="10">
    <location>
        <position position="261"/>
    </location>
    <ligand>
        <name>ATP</name>
        <dbReference type="ChEBI" id="CHEBI:30616"/>
    </ligand>
</feature>
<evidence type="ECO:0000256" key="3">
    <source>
        <dbReference type="ARBA" id="ARBA00011245"/>
    </source>
</evidence>
<comment type="catalytic activity">
    <reaction evidence="10">
        <text>tRNA(Glu) + L-glutamate + ATP = L-glutamyl-tRNA(Glu) + AMP + diphosphate</text>
        <dbReference type="Rhea" id="RHEA:23540"/>
        <dbReference type="Rhea" id="RHEA-COMP:9663"/>
        <dbReference type="Rhea" id="RHEA-COMP:9680"/>
        <dbReference type="ChEBI" id="CHEBI:29985"/>
        <dbReference type="ChEBI" id="CHEBI:30616"/>
        <dbReference type="ChEBI" id="CHEBI:33019"/>
        <dbReference type="ChEBI" id="CHEBI:78442"/>
        <dbReference type="ChEBI" id="CHEBI:78520"/>
        <dbReference type="ChEBI" id="CHEBI:456215"/>
        <dbReference type="EC" id="6.1.1.17"/>
    </reaction>
</comment>
<name>A0A0B8ZS00_9SPHN</name>
<evidence type="ECO:0000256" key="5">
    <source>
        <dbReference type="ARBA" id="ARBA00022598"/>
    </source>
</evidence>
<dbReference type="HAMAP" id="MF_00022">
    <property type="entry name" value="Glu_tRNA_synth_type1"/>
    <property type="match status" value="1"/>
</dbReference>
<dbReference type="EC" id="6.1.1.17" evidence="10"/>
<evidence type="ECO:0000256" key="9">
    <source>
        <dbReference type="ARBA" id="ARBA00023146"/>
    </source>
</evidence>
<keyword evidence="7 10" id="KW-0067">ATP-binding</keyword>
<evidence type="ECO:0000256" key="1">
    <source>
        <dbReference type="ARBA" id="ARBA00004496"/>
    </source>
</evidence>
<evidence type="ECO:0000256" key="4">
    <source>
        <dbReference type="ARBA" id="ARBA00022490"/>
    </source>
</evidence>
<dbReference type="Proteomes" id="UP000031338">
    <property type="component" value="Unassembled WGS sequence"/>
</dbReference>
<evidence type="ECO:0000256" key="6">
    <source>
        <dbReference type="ARBA" id="ARBA00022741"/>
    </source>
</evidence>
<dbReference type="InterPro" id="IPR033910">
    <property type="entry name" value="GluRS_core"/>
</dbReference>
<organism evidence="13 14">
    <name type="scientific">Novosphingobium subterraneum</name>
    <dbReference type="NCBI Taxonomy" id="48936"/>
    <lineage>
        <taxon>Bacteria</taxon>
        <taxon>Pseudomonadati</taxon>
        <taxon>Pseudomonadota</taxon>
        <taxon>Alphaproteobacteria</taxon>
        <taxon>Sphingomonadales</taxon>
        <taxon>Sphingomonadaceae</taxon>
        <taxon>Novosphingobium</taxon>
    </lineage>
</organism>
<dbReference type="PATRIC" id="fig|48936.3.peg.425"/>
<dbReference type="GO" id="GO:0000049">
    <property type="term" value="F:tRNA binding"/>
    <property type="evidence" value="ECO:0007669"/>
    <property type="project" value="InterPro"/>
</dbReference>
<dbReference type="InterPro" id="IPR049940">
    <property type="entry name" value="GluQ/Sye"/>
</dbReference>
<dbReference type="SUPFAM" id="SSF52374">
    <property type="entry name" value="Nucleotidylyl transferase"/>
    <property type="match status" value="1"/>
</dbReference>
<comment type="function">
    <text evidence="10">Catalyzes the attachment of glutamate to tRNA(Glu) in a two-step reaction: glutamate is first activated by ATP to form Glu-AMP and then transferred to the acceptor end of tRNA(Glu).</text>
</comment>
<dbReference type="SUPFAM" id="SSF48163">
    <property type="entry name" value="An anticodon-binding domain of class I aminoacyl-tRNA synthetases"/>
    <property type="match status" value="1"/>
</dbReference>
<dbReference type="GO" id="GO:0005524">
    <property type="term" value="F:ATP binding"/>
    <property type="evidence" value="ECO:0007669"/>
    <property type="project" value="UniProtKB-UniRule"/>
</dbReference>
<dbReference type="NCBIfam" id="TIGR00464">
    <property type="entry name" value="gltX_bact"/>
    <property type="match status" value="1"/>
</dbReference>
<feature type="short sequence motif" description="'KMSKS' region" evidence="10">
    <location>
        <begin position="258"/>
        <end position="262"/>
    </location>
</feature>
<reference evidence="13 14" key="1">
    <citation type="submission" date="2014-10" db="EMBL/GenBank/DDBJ databases">
        <title>Draft genome sequence of Novosphingobium subterraneum DSM 12447.</title>
        <authorList>
            <person name="Gan H.M."/>
            <person name="Gan H.Y."/>
            <person name="Savka M.A."/>
        </authorList>
    </citation>
    <scope>NUCLEOTIDE SEQUENCE [LARGE SCALE GENOMIC DNA]</scope>
    <source>
        <strain evidence="13 14">DSM 12447</strain>
    </source>
</reference>